<dbReference type="InterPro" id="IPR006073">
    <property type="entry name" value="GTP-bd"/>
</dbReference>
<protein>
    <submittedName>
        <fullName evidence="12">Predicted protein</fullName>
    </submittedName>
</protein>
<dbReference type="AlphaFoldDB" id="D2VQT2"/>
<sequence>MKTMINTIKLGNCLMQQPSSTFRKIIQQQSTNQSIWTMMKIMENNSTSFSTCSILNFKKPSKPTTINHSDSTITKLSKTEKKLQDVQRVHKWKELAQTKNSEKKIAEQKNLLSTKLIQNVVPESRKKIEPRSSVIIKVDKASVGKRKHGEKEKTIELNENYPKLFSSKFLKRVQLENMNQSLPKIVFAGRSNVGKSSLINALVTKTGKGGKAAVSSKPGETQSLNCYQLSDAINIVDLPGYGFAFAEEEKRLEWQEQIRNFLLTASKLRRVFILIDARHGFKETDYSFLTFLNQNKIKNQIILTKCDLLYDDEIAKQYEYLINQIRVRPFNHTCEEMIVVSSKKMNGIKEIQEEILSFLPEKGAKYREIKTRHVPLPDVPLISPPKPLTIKDNSSPQISHDEKKKQSPRKSSKSTTTITQRSSSTTSMRRNSVKTSTNKRK</sequence>
<dbReference type="GeneID" id="8864511"/>
<dbReference type="OrthoDB" id="391988at2759"/>
<name>D2VQT2_NAEGR</name>
<feature type="compositionally biased region" description="Polar residues" evidence="10">
    <location>
        <begin position="428"/>
        <end position="441"/>
    </location>
</feature>
<dbReference type="NCBIfam" id="TIGR03598">
    <property type="entry name" value="GTPase_YsxC"/>
    <property type="match status" value="1"/>
</dbReference>
<evidence type="ECO:0000256" key="6">
    <source>
        <dbReference type="ARBA" id="ARBA00022842"/>
    </source>
</evidence>
<evidence type="ECO:0000256" key="1">
    <source>
        <dbReference type="ARBA" id="ARBA00001946"/>
    </source>
</evidence>
<evidence type="ECO:0000259" key="11">
    <source>
        <dbReference type="PROSITE" id="PS51706"/>
    </source>
</evidence>
<feature type="compositionally biased region" description="Low complexity" evidence="10">
    <location>
        <begin position="413"/>
        <end position="427"/>
    </location>
</feature>
<evidence type="ECO:0000256" key="8">
    <source>
        <dbReference type="ARBA" id="ARBA00023210"/>
    </source>
</evidence>
<keyword evidence="5" id="KW-0547">Nucleotide-binding</keyword>
<feature type="domain" description="EngB-type G" evidence="11">
    <location>
        <begin position="181"/>
        <end position="361"/>
    </location>
</feature>
<dbReference type="OMA" id="ETQEINC"/>
<evidence type="ECO:0000256" key="9">
    <source>
        <dbReference type="ARBA" id="ARBA00023306"/>
    </source>
</evidence>
<proteinExistence type="inferred from homology"/>
<comment type="similarity">
    <text evidence="2">Belongs to the TRAFAC class TrmE-Era-EngA-EngB-Septin-like GTPase superfamily. EngB GTPase family.</text>
</comment>
<keyword evidence="7" id="KW-0342">GTP-binding</keyword>
<evidence type="ECO:0000256" key="3">
    <source>
        <dbReference type="ARBA" id="ARBA00022618"/>
    </source>
</evidence>
<dbReference type="PANTHER" id="PTHR11649:SF13">
    <property type="entry name" value="ENGB-TYPE G DOMAIN-CONTAINING PROTEIN"/>
    <property type="match status" value="1"/>
</dbReference>
<evidence type="ECO:0000256" key="10">
    <source>
        <dbReference type="SAM" id="MobiDB-lite"/>
    </source>
</evidence>
<dbReference type="EMBL" id="GG738890">
    <property type="protein sequence ID" value="EFC40764.1"/>
    <property type="molecule type" value="Genomic_DNA"/>
</dbReference>
<dbReference type="Gene3D" id="3.40.50.300">
    <property type="entry name" value="P-loop containing nucleotide triphosphate hydrolases"/>
    <property type="match status" value="1"/>
</dbReference>
<dbReference type="KEGG" id="ngr:NAEGRDRAFT_51519"/>
<evidence type="ECO:0000256" key="2">
    <source>
        <dbReference type="ARBA" id="ARBA00009638"/>
    </source>
</evidence>
<dbReference type="STRING" id="5762.D2VQT2"/>
<evidence type="ECO:0000256" key="4">
    <source>
        <dbReference type="ARBA" id="ARBA00022723"/>
    </source>
</evidence>
<dbReference type="PANTHER" id="PTHR11649">
    <property type="entry name" value="MSS1/TRME-RELATED GTP-BINDING PROTEIN"/>
    <property type="match status" value="1"/>
</dbReference>
<dbReference type="GO" id="GO:0046872">
    <property type="term" value="F:metal ion binding"/>
    <property type="evidence" value="ECO:0007669"/>
    <property type="project" value="UniProtKB-KW"/>
</dbReference>
<feature type="region of interest" description="Disordered" evidence="10">
    <location>
        <begin position="376"/>
        <end position="441"/>
    </location>
</feature>
<keyword evidence="4" id="KW-0479">Metal-binding</keyword>
<reference evidence="12 13" key="1">
    <citation type="journal article" date="2010" name="Cell">
        <title>The genome of Naegleria gruberi illuminates early eukaryotic versatility.</title>
        <authorList>
            <person name="Fritz-Laylin L.K."/>
            <person name="Prochnik S.E."/>
            <person name="Ginger M.L."/>
            <person name="Dacks J.B."/>
            <person name="Carpenter M.L."/>
            <person name="Field M.C."/>
            <person name="Kuo A."/>
            <person name="Paredez A."/>
            <person name="Chapman J."/>
            <person name="Pham J."/>
            <person name="Shu S."/>
            <person name="Neupane R."/>
            <person name="Cipriano M."/>
            <person name="Mancuso J."/>
            <person name="Tu H."/>
            <person name="Salamov A."/>
            <person name="Lindquist E."/>
            <person name="Shapiro H."/>
            <person name="Lucas S."/>
            <person name="Grigoriev I.V."/>
            <person name="Cande W.Z."/>
            <person name="Fulton C."/>
            <person name="Rokhsar D.S."/>
            <person name="Dawson S.C."/>
        </authorList>
    </citation>
    <scope>NUCLEOTIDE SEQUENCE [LARGE SCALE GENOMIC DNA]</scope>
    <source>
        <strain evidence="12 13">NEG-M</strain>
    </source>
</reference>
<dbReference type="CDD" id="cd01876">
    <property type="entry name" value="YihA_EngB"/>
    <property type="match status" value="1"/>
</dbReference>
<accession>D2VQT2</accession>
<keyword evidence="8" id="KW-0717">Septation</keyword>
<keyword evidence="6" id="KW-0460">Magnesium</keyword>
<dbReference type="Proteomes" id="UP000006671">
    <property type="component" value="Unassembled WGS sequence"/>
</dbReference>
<dbReference type="RefSeq" id="XP_002673508.1">
    <property type="nucleotide sequence ID" value="XM_002673462.1"/>
</dbReference>
<keyword evidence="9" id="KW-0131">Cell cycle</keyword>
<dbReference type="PROSITE" id="PS51706">
    <property type="entry name" value="G_ENGB"/>
    <property type="match status" value="1"/>
</dbReference>
<evidence type="ECO:0000313" key="12">
    <source>
        <dbReference type="EMBL" id="EFC40764.1"/>
    </source>
</evidence>
<dbReference type="InParanoid" id="D2VQT2"/>
<dbReference type="eggNOG" id="KOG2486">
    <property type="taxonomic scope" value="Eukaryota"/>
</dbReference>
<dbReference type="GO" id="GO:0051301">
    <property type="term" value="P:cell division"/>
    <property type="evidence" value="ECO:0007669"/>
    <property type="project" value="UniProtKB-KW"/>
</dbReference>
<dbReference type="HAMAP" id="MF_00321">
    <property type="entry name" value="GTPase_EngB"/>
    <property type="match status" value="1"/>
</dbReference>
<dbReference type="SUPFAM" id="SSF52540">
    <property type="entry name" value="P-loop containing nucleoside triphosphate hydrolases"/>
    <property type="match status" value="1"/>
</dbReference>
<dbReference type="InterPro" id="IPR019987">
    <property type="entry name" value="GTP-bd_ribosome_bio_YsxC"/>
</dbReference>
<dbReference type="InterPro" id="IPR027417">
    <property type="entry name" value="P-loop_NTPase"/>
</dbReference>
<keyword evidence="13" id="KW-1185">Reference proteome</keyword>
<comment type="cofactor">
    <cofactor evidence="1">
        <name>Mg(2+)</name>
        <dbReference type="ChEBI" id="CHEBI:18420"/>
    </cofactor>
</comment>
<evidence type="ECO:0000256" key="5">
    <source>
        <dbReference type="ARBA" id="ARBA00022741"/>
    </source>
</evidence>
<gene>
    <name evidence="12" type="ORF">NAEGRDRAFT_51519</name>
</gene>
<dbReference type="Pfam" id="PF01926">
    <property type="entry name" value="MMR_HSR1"/>
    <property type="match status" value="1"/>
</dbReference>
<keyword evidence="3" id="KW-0132">Cell division</keyword>
<dbReference type="InterPro" id="IPR030393">
    <property type="entry name" value="G_ENGB_dom"/>
</dbReference>
<evidence type="ECO:0000256" key="7">
    <source>
        <dbReference type="ARBA" id="ARBA00023134"/>
    </source>
</evidence>
<evidence type="ECO:0000313" key="13">
    <source>
        <dbReference type="Proteomes" id="UP000006671"/>
    </source>
</evidence>
<organism evidence="13">
    <name type="scientific">Naegleria gruberi</name>
    <name type="common">Amoeba</name>
    <dbReference type="NCBI Taxonomy" id="5762"/>
    <lineage>
        <taxon>Eukaryota</taxon>
        <taxon>Discoba</taxon>
        <taxon>Heterolobosea</taxon>
        <taxon>Tetramitia</taxon>
        <taxon>Eutetramitia</taxon>
        <taxon>Vahlkampfiidae</taxon>
        <taxon>Naegleria</taxon>
    </lineage>
</organism>
<dbReference type="VEuPathDB" id="AmoebaDB:NAEGRDRAFT_51519"/>
<dbReference type="GO" id="GO:0005525">
    <property type="term" value="F:GTP binding"/>
    <property type="evidence" value="ECO:0007669"/>
    <property type="project" value="UniProtKB-KW"/>
</dbReference>